<accession>A0A9Q3CI96</accession>
<reference evidence="2" key="1">
    <citation type="submission" date="2021-03" db="EMBL/GenBank/DDBJ databases">
        <title>Draft genome sequence of rust myrtle Austropuccinia psidii MF-1, a brazilian biotype.</title>
        <authorList>
            <person name="Quecine M.C."/>
            <person name="Pachon D.M.R."/>
            <person name="Bonatelli M.L."/>
            <person name="Correr F.H."/>
            <person name="Franceschini L.M."/>
            <person name="Leite T.F."/>
            <person name="Margarido G.R.A."/>
            <person name="Almeida C.A."/>
            <person name="Ferrarezi J.A."/>
            <person name="Labate C.A."/>
        </authorList>
    </citation>
    <scope>NUCLEOTIDE SEQUENCE</scope>
    <source>
        <strain evidence="2">MF-1</strain>
    </source>
</reference>
<comment type="caution">
    <text evidence="2">The sequence shown here is derived from an EMBL/GenBank/DDBJ whole genome shotgun (WGS) entry which is preliminary data.</text>
</comment>
<evidence type="ECO:0000313" key="3">
    <source>
        <dbReference type="Proteomes" id="UP000765509"/>
    </source>
</evidence>
<proteinExistence type="predicted"/>
<sequence length="162" mass="17977">MEFKCQINFSFSSLTHSSSFNHMDFVELSREKKPTEFPTPSLPCKKALGQPAPGPSGTQWSENLFHEHSQHDEPPMQGLSQSSEPHEDVTTSFPALPGSVIIIDDMPVGSPPPLSPSPENPTTSSPQSHNEAWQDFTELQPTLMIPQAIIHESINQILMEHH</sequence>
<feature type="compositionally biased region" description="Basic and acidic residues" evidence="1">
    <location>
        <begin position="64"/>
        <end position="74"/>
    </location>
</feature>
<evidence type="ECO:0000256" key="1">
    <source>
        <dbReference type="SAM" id="MobiDB-lite"/>
    </source>
</evidence>
<dbReference type="Proteomes" id="UP000765509">
    <property type="component" value="Unassembled WGS sequence"/>
</dbReference>
<feature type="compositionally biased region" description="Pro residues" evidence="1">
    <location>
        <begin position="109"/>
        <end position="119"/>
    </location>
</feature>
<keyword evidence="3" id="KW-1185">Reference proteome</keyword>
<organism evidence="2 3">
    <name type="scientific">Austropuccinia psidii MF-1</name>
    <dbReference type="NCBI Taxonomy" id="1389203"/>
    <lineage>
        <taxon>Eukaryota</taxon>
        <taxon>Fungi</taxon>
        <taxon>Dikarya</taxon>
        <taxon>Basidiomycota</taxon>
        <taxon>Pucciniomycotina</taxon>
        <taxon>Pucciniomycetes</taxon>
        <taxon>Pucciniales</taxon>
        <taxon>Sphaerophragmiaceae</taxon>
        <taxon>Austropuccinia</taxon>
    </lineage>
</organism>
<evidence type="ECO:0000313" key="2">
    <source>
        <dbReference type="EMBL" id="MBW0483126.1"/>
    </source>
</evidence>
<name>A0A9Q3CI96_9BASI</name>
<dbReference type="AlphaFoldDB" id="A0A9Q3CI96"/>
<protein>
    <submittedName>
        <fullName evidence="2">Uncharacterized protein</fullName>
    </submittedName>
</protein>
<feature type="region of interest" description="Disordered" evidence="1">
    <location>
        <begin position="31"/>
        <end position="130"/>
    </location>
</feature>
<dbReference type="EMBL" id="AVOT02007086">
    <property type="protein sequence ID" value="MBW0483126.1"/>
    <property type="molecule type" value="Genomic_DNA"/>
</dbReference>
<gene>
    <name evidence="2" type="ORF">O181_022841</name>
</gene>